<dbReference type="InterPro" id="IPR023397">
    <property type="entry name" value="SAM-dep_MeTrfase_MraW_recog"/>
</dbReference>
<evidence type="ECO:0008006" key="6">
    <source>
        <dbReference type="Google" id="ProtNLM"/>
    </source>
</evidence>
<dbReference type="SUPFAM" id="SSF53335">
    <property type="entry name" value="S-adenosyl-L-methionine-dependent methyltransferases"/>
    <property type="match status" value="1"/>
</dbReference>
<evidence type="ECO:0000256" key="4">
    <source>
        <dbReference type="ARBA" id="ARBA00022691"/>
    </source>
</evidence>
<proteinExistence type="inferred from homology"/>
<dbReference type="PIRSF" id="PIRSF004486">
    <property type="entry name" value="MraW"/>
    <property type="match status" value="1"/>
</dbReference>
<evidence type="ECO:0000256" key="1">
    <source>
        <dbReference type="ARBA" id="ARBA00010396"/>
    </source>
</evidence>
<dbReference type="AlphaFoldDB" id="A0A381TUT0"/>
<dbReference type="HAMAP" id="MF_01007">
    <property type="entry name" value="16SrRNA_methyltr_H"/>
    <property type="match status" value="1"/>
</dbReference>
<gene>
    <name evidence="5" type="ORF">METZ01_LOCUS72659</name>
</gene>
<dbReference type="PANTHER" id="PTHR11265:SF0">
    <property type="entry name" value="12S RRNA N4-METHYLCYTIDINE METHYLTRANSFERASE"/>
    <property type="match status" value="1"/>
</dbReference>
<dbReference type="Gene3D" id="1.10.150.170">
    <property type="entry name" value="Putative methyltransferase TM0872, insert domain"/>
    <property type="match status" value="1"/>
</dbReference>
<evidence type="ECO:0000313" key="5">
    <source>
        <dbReference type="EMBL" id="SVA19805.1"/>
    </source>
</evidence>
<name>A0A381TUT0_9ZZZZ</name>
<keyword evidence="2" id="KW-0489">Methyltransferase</keyword>
<dbReference type="PANTHER" id="PTHR11265">
    <property type="entry name" value="S-ADENOSYL-METHYLTRANSFERASE MRAW"/>
    <property type="match status" value="1"/>
</dbReference>
<evidence type="ECO:0000256" key="3">
    <source>
        <dbReference type="ARBA" id="ARBA00022679"/>
    </source>
</evidence>
<dbReference type="NCBIfam" id="TIGR00006">
    <property type="entry name" value="16S rRNA (cytosine(1402)-N(4))-methyltransferase RsmH"/>
    <property type="match status" value="1"/>
</dbReference>
<dbReference type="Gene3D" id="3.40.50.150">
    <property type="entry name" value="Vaccinia Virus protein VP39"/>
    <property type="match status" value="1"/>
</dbReference>
<sequence>MLEEVKKFIPVAKKINIIDATFGGGGYSKALLEEYNVNQLIAIDRDPITEVIAKDLSKRYKNFKIINGCFSKIDELIYSNCTIKIKKFDIIIFDLGLSSNQINDPKRGFSFMKEGPLDMDMGGSKIRASEVINNFSERKLADIFFELGEEKYAKRIARNIVKQRKIKLINNTKKLSKLIKESIPENNLKKIKINPATKTFQALRIYVNDELNELKTALSKSSQLLNKAGKLIVVSFQSLEDRIVKDFFNHNSGKRWRSSRHYPELADMGPITFKLITKKPIRPQEWEIQKNPRSRSAKLRVAQKIN</sequence>
<comment type="similarity">
    <text evidence="1">Belongs to the methyltransferase superfamily. RsmH family.</text>
</comment>
<reference evidence="5" key="1">
    <citation type="submission" date="2018-05" db="EMBL/GenBank/DDBJ databases">
        <authorList>
            <person name="Lanie J.A."/>
            <person name="Ng W.-L."/>
            <person name="Kazmierczak K.M."/>
            <person name="Andrzejewski T.M."/>
            <person name="Davidsen T.M."/>
            <person name="Wayne K.J."/>
            <person name="Tettelin H."/>
            <person name="Glass J.I."/>
            <person name="Rusch D."/>
            <person name="Podicherti R."/>
            <person name="Tsui H.-C.T."/>
            <person name="Winkler M.E."/>
        </authorList>
    </citation>
    <scope>NUCLEOTIDE SEQUENCE</scope>
</reference>
<keyword evidence="4" id="KW-0949">S-adenosyl-L-methionine</keyword>
<dbReference type="GO" id="GO:0071424">
    <property type="term" value="F:rRNA (cytosine-N4-)-methyltransferase activity"/>
    <property type="evidence" value="ECO:0007669"/>
    <property type="project" value="TreeGrafter"/>
</dbReference>
<dbReference type="GO" id="GO:0070475">
    <property type="term" value="P:rRNA base methylation"/>
    <property type="evidence" value="ECO:0007669"/>
    <property type="project" value="TreeGrafter"/>
</dbReference>
<dbReference type="InterPro" id="IPR029063">
    <property type="entry name" value="SAM-dependent_MTases_sf"/>
</dbReference>
<organism evidence="5">
    <name type="scientific">marine metagenome</name>
    <dbReference type="NCBI Taxonomy" id="408172"/>
    <lineage>
        <taxon>unclassified sequences</taxon>
        <taxon>metagenomes</taxon>
        <taxon>ecological metagenomes</taxon>
    </lineage>
</organism>
<dbReference type="InterPro" id="IPR002903">
    <property type="entry name" value="RsmH"/>
</dbReference>
<dbReference type="SUPFAM" id="SSF81799">
    <property type="entry name" value="Putative methyltransferase TM0872, insert domain"/>
    <property type="match status" value="1"/>
</dbReference>
<dbReference type="EMBL" id="UINC01005206">
    <property type="protein sequence ID" value="SVA19805.1"/>
    <property type="molecule type" value="Genomic_DNA"/>
</dbReference>
<keyword evidence="3" id="KW-0808">Transferase</keyword>
<evidence type="ECO:0000256" key="2">
    <source>
        <dbReference type="ARBA" id="ARBA00022603"/>
    </source>
</evidence>
<dbReference type="Pfam" id="PF01795">
    <property type="entry name" value="Methyltransf_5"/>
    <property type="match status" value="1"/>
</dbReference>
<accession>A0A381TUT0</accession>
<protein>
    <recommendedName>
        <fullName evidence="6">16S rRNA (Cytosine(1402)-N(4))-methyltransferase</fullName>
    </recommendedName>
</protein>